<dbReference type="SUPFAM" id="SSF51735">
    <property type="entry name" value="NAD(P)-binding Rossmann-fold domains"/>
    <property type="match status" value="1"/>
</dbReference>
<dbReference type="InterPro" id="IPR020904">
    <property type="entry name" value="Sc_DH/Rdtase_CS"/>
</dbReference>
<dbReference type="PANTHER" id="PTHR44196:SF1">
    <property type="entry name" value="DEHYDROGENASE_REDUCTASE SDR FAMILY MEMBER 7B"/>
    <property type="match status" value="1"/>
</dbReference>
<evidence type="ECO:0000256" key="4">
    <source>
        <dbReference type="SAM" id="MobiDB-lite"/>
    </source>
</evidence>
<dbReference type="PRINTS" id="PR00081">
    <property type="entry name" value="GDHRDH"/>
</dbReference>
<evidence type="ECO:0000256" key="1">
    <source>
        <dbReference type="ARBA" id="ARBA00006484"/>
    </source>
</evidence>
<feature type="domain" description="Ketoreductase" evidence="6">
    <location>
        <begin position="9"/>
        <end position="152"/>
    </location>
</feature>
<dbReference type="Proteomes" id="UP000198310">
    <property type="component" value="Unassembled WGS sequence"/>
</dbReference>
<protein>
    <submittedName>
        <fullName evidence="7">Short-chain dehydrogenase</fullName>
    </submittedName>
</protein>
<evidence type="ECO:0000259" key="6">
    <source>
        <dbReference type="SMART" id="SM00822"/>
    </source>
</evidence>
<keyword evidence="5" id="KW-0812">Transmembrane</keyword>
<organism evidence="7 8">
    <name type="scientific">Hymenobacter mucosus</name>
    <dbReference type="NCBI Taxonomy" id="1411120"/>
    <lineage>
        <taxon>Bacteria</taxon>
        <taxon>Pseudomonadati</taxon>
        <taxon>Bacteroidota</taxon>
        <taxon>Cytophagia</taxon>
        <taxon>Cytophagales</taxon>
        <taxon>Hymenobacteraceae</taxon>
        <taxon>Hymenobacter</taxon>
    </lineage>
</organism>
<evidence type="ECO:0000313" key="8">
    <source>
        <dbReference type="Proteomes" id="UP000198310"/>
    </source>
</evidence>
<evidence type="ECO:0000256" key="2">
    <source>
        <dbReference type="ARBA" id="ARBA00023002"/>
    </source>
</evidence>
<dbReference type="RefSeq" id="WP_089332718.1">
    <property type="nucleotide sequence ID" value="NZ_FZNS01000004.1"/>
</dbReference>
<dbReference type="NCBIfam" id="NF004792">
    <property type="entry name" value="PRK06139.1"/>
    <property type="match status" value="1"/>
</dbReference>
<sequence length="329" mass="35235">MKANSLHGATVVITGASSGIGRATALTFARQGATLVLAARRAEVLAEVAAECERLGARAHAVPTDVTDATAVQRLAERALAAGNGRIAVWVNNAGSGAIGRFEEVPLVAHEQVLRLNLLGYLYGAHAVLPHFRRQGRGILINVISLGSWVPEPYTASYSASKYGLRGLMDTLRAELSKAPHIHVCDVHPAYIDTPGFQHGANYTGRVVKPAPPVFPAQKVADTILAVAQRPRPTTMVGWPATLLRWSYTFAPSVVNRIERRLFDTYFQQAETAPVSENSLFTPHPVPHSTGISGGWRKPTTPRNGQWIGAALAAGLAAAGLVAWQRKTR</sequence>
<keyword evidence="5" id="KW-1133">Transmembrane helix</keyword>
<dbReference type="GO" id="GO:0016020">
    <property type="term" value="C:membrane"/>
    <property type="evidence" value="ECO:0007669"/>
    <property type="project" value="TreeGrafter"/>
</dbReference>
<dbReference type="GO" id="GO:0016491">
    <property type="term" value="F:oxidoreductase activity"/>
    <property type="evidence" value="ECO:0007669"/>
    <property type="project" value="UniProtKB-KW"/>
</dbReference>
<dbReference type="SMART" id="SM00822">
    <property type="entry name" value="PKS_KR"/>
    <property type="match status" value="1"/>
</dbReference>
<evidence type="ECO:0000256" key="5">
    <source>
        <dbReference type="SAM" id="Phobius"/>
    </source>
</evidence>
<name>A0A238XQG4_9BACT</name>
<feature type="region of interest" description="Disordered" evidence="4">
    <location>
        <begin position="278"/>
        <end position="300"/>
    </location>
</feature>
<keyword evidence="8" id="KW-1185">Reference proteome</keyword>
<feature type="transmembrane region" description="Helical" evidence="5">
    <location>
        <begin position="307"/>
        <end position="324"/>
    </location>
</feature>
<reference evidence="8" key="1">
    <citation type="submission" date="2017-06" db="EMBL/GenBank/DDBJ databases">
        <authorList>
            <person name="Varghese N."/>
            <person name="Submissions S."/>
        </authorList>
    </citation>
    <scope>NUCLEOTIDE SEQUENCE [LARGE SCALE GENOMIC DNA]</scope>
    <source>
        <strain evidence="8">DSM 28041</strain>
    </source>
</reference>
<dbReference type="EMBL" id="FZNS01000004">
    <property type="protein sequence ID" value="SNR60950.1"/>
    <property type="molecule type" value="Genomic_DNA"/>
</dbReference>
<dbReference type="PROSITE" id="PS00061">
    <property type="entry name" value="ADH_SHORT"/>
    <property type="match status" value="1"/>
</dbReference>
<dbReference type="InterPro" id="IPR057326">
    <property type="entry name" value="KR_dom"/>
</dbReference>
<dbReference type="AlphaFoldDB" id="A0A238XQG4"/>
<gene>
    <name evidence="7" type="ORF">SAMN06269173_104288</name>
</gene>
<accession>A0A238XQG4</accession>
<evidence type="ECO:0000313" key="7">
    <source>
        <dbReference type="EMBL" id="SNR60950.1"/>
    </source>
</evidence>
<comment type="similarity">
    <text evidence="1 3">Belongs to the short-chain dehydrogenases/reductases (SDR) family.</text>
</comment>
<dbReference type="Gene3D" id="3.40.50.720">
    <property type="entry name" value="NAD(P)-binding Rossmann-like Domain"/>
    <property type="match status" value="1"/>
</dbReference>
<keyword evidence="5" id="KW-0472">Membrane</keyword>
<dbReference type="PANTHER" id="PTHR44196">
    <property type="entry name" value="DEHYDROGENASE/REDUCTASE SDR FAMILY MEMBER 7B"/>
    <property type="match status" value="1"/>
</dbReference>
<keyword evidence="2" id="KW-0560">Oxidoreductase</keyword>
<dbReference type="InterPro" id="IPR002347">
    <property type="entry name" value="SDR_fam"/>
</dbReference>
<evidence type="ECO:0000256" key="3">
    <source>
        <dbReference type="RuleBase" id="RU000363"/>
    </source>
</evidence>
<dbReference type="Pfam" id="PF00106">
    <property type="entry name" value="adh_short"/>
    <property type="match status" value="1"/>
</dbReference>
<dbReference type="PRINTS" id="PR00080">
    <property type="entry name" value="SDRFAMILY"/>
</dbReference>
<proteinExistence type="inferred from homology"/>
<dbReference type="InterPro" id="IPR036291">
    <property type="entry name" value="NAD(P)-bd_dom_sf"/>
</dbReference>